<feature type="region of interest" description="Disordered" evidence="1">
    <location>
        <begin position="45"/>
        <end position="170"/>
    </location>
</feature>
<feature type="compositionally biased region" description="Basic and acidic residues" evidence="1">
    <location>
        <begin position="120"/>
        <end position="139"/>
    </location>
</feature>
<evidence type="ECO:0000313" key="2">
    <source>
        <dbReference type="EMBL" id="KAJ1120137.1"/>
    </source>
</evidence>
<feature type="compositionally biased region" description="Basic and acidic residues" evidence="1">
    <location>
        <begin position="102"/>
        <end position="111"/>
    </location>
</feature>
<organism evidence="2 3">
    <name type="scientific">Pleurodeles waltl</name>
    <name type="common">Iberian ribbed newt</name>
    <dbReference type="NCBI Taxonomy" id="8319"/>
    <lineage>
        <taxon>Eukaryota</taxon>
        <taxon>Metazoa</taxon>
        <taxon>Chordata</taxon>
        <taxon>Craniata</taxon>
        <taxon>Vertebrata</taxon>
        <taxon>Euteleostomi</taxon>
        <taxon>Amphibia</taxon>
        <taxon>Batrachia</taxon>
        <taxon>Caudata</taxon>
        <taxon>Salamandroidea</taxon>
        <taxon>Salamandridae</taxon>
        <taxon>Pleurodelinae</taxon>
        <taxon>Pleurodeles</taxon>
    </lineage>
</organism>
<evidence type="ECO:0000313" key="3">
    <source>
        <dbReference type="Proteomes" id="UP001066276"/>
    </source>
</evidence>
<comment type="caution">
    <text evidence="2">The sequence shown here is derived from an EMBL/GenBank/DDBJ whole genome shotgun (WGS) entry which is preliminary data.</text>
</comment>
<keyword evidence="3" id="KW-1185">Reference proteome</keyword>
<gene>
    <name evidence="2" type="ORF">NDU88_008312</name>
</gene>
<name>A0AAV7NYZ9_PLEWA</name>
<dbReference type="EMBL" id="JANPWB010000012">
    <property type="protein sequence ID" value="KAJ1120137.1"/>
    <property type="molecule type" value="Genomic_DNA"/>
</dbReference>
<reference evidence="2" key="1">
    <citation type="journal article" date="2022" name="bioRxiv">
        <title>Sequencing and chromosome-scale assembly of the giantPleurodeles waltlgenome.</title>
        <authorList>
            <person name="Brown T."/>
            <person name="Elewa A."/>
            <person name="Iarovenko S."/>
            <person name="Subramanian E."/>
            <person name="Araus A.J."/>
            <person name="Petzold A."/>
            <person name="Susuki M."/>
            <person name="Suzuki K.-i.T."/>
            <person name="Hayashi T."/>
            <person name="Toyoda A."/>
            <person name="Oliveira C."/>
            <person name="Osipova E."/>
            <person name="Leigh N.D."/>
            <person name="Simon A."/>
            <person name="Yun M.H."/>
        </authorList>
    </citation>
    <scope>NUCLEOTIDE SEQUENCE</scope>
    <source>
        <strain evidence="2">20211129_DDA</strain>
        <tissue evidence="2">Liver</tissue>
    </source>
</reference>
<sequence>MFTHHMYCQGCLGSHLEQPADTGEVRENNINDPDLWANQAECRMTMEGKEGRTNRPKKPANYTRRERVAGSDVEQEEEGERNTKADIAEQEEEGERNTSITEQEKEGERNIDSGIAAQEEEGKKNTDVDQEAEGERQADTTEQEETAEEDEWWMPPETLLQPITAQKSCD</sequence>
<dbReference type="Proteomes" id="UP001066276">
    <property type="component" value="Chromosome 8"/>
</dbReference>
<evidence type="ECO:0000256" key="1">
    <source>
        <dbReference type="SAM" id="MobiDB-lite"/>
    </source>
</evidence>
<proteinExistence type="predicted"/>
<feature type="compositionally biased region" description="Acidic residues" evidence="1">
    <location>
        <begin position="141"/>
        <end position="152"/>
    </location>
</feature>
<feature type="compositionally biased region" description="Polar residues" evidence="1">
    <location>
        <begin position="161"/>
        <end position="170"/>
    </location>
</feature>
<protein>
    <submittedName>
        <fullName evidence="2">Uncharacterized protein</fullName>
    </submittedName>
</protein>
<dbReference type="AlphaFoldDB" id="A0AAV7NYZ9"/>
<accession>A0AAV7NYZ9</accession>